<protein>
    <submittedName>
        <fullName evidence="4">S-layer protein</fullName>
    </submittedName>
</protein>
<keyword evidence="2" id="KW-0812">Transmembrane</keyword>
<dbReference type="AlphaFoldDB" id="A0A897NCS3"/>
<feature type="compositionally biased region" description="Polar residues" evidence="1">
    <location>
        <begin position="24"/>
        <end position="39"/>
    </location>
</feature>
<dbReference type="EMBL" id="CP064788">
    <property type="protein sequence ID" value="QSG10214.1"/>
    <property type="molecule type" value="Genomic_DNA"/>
</dbReference>
<sequence length="581" mass="61089">MFLTRRMDHAATSDDGRAAVDSVRSVSTDNNPLTREADSMSQRRSAVTIALALAIALSGTVAIAGVGLAQTTDPPAPTGVAQGEPDIDVHLPEDTVLPGETARLNLQISNGGEMHYGPPEMQETVTTARNVRVEAEAEGPLTVETGQQAIGGVTTTRPGSSTIALTVPEGTEPGTYEIDVEVAYRYTDLVRLGGTVINEDTETVTRTVEVTVDDAPRFEITNATTDVRSGDQGTMDVTLQNTGSQTADDVQLALDSTSSSFLFGQVRTDTARVDTLAPGDNTTLEYDVTVPPDTTARDYALSGTVTYTDPDGIPGVHKGLSVGVRPLAEQTFAVETVASTLRVGEEGQLRGTVTNTGPSTVNDVVLQYADESATSIVPTVSNVAIGDLEPGETGTFELPLEVTTSGKATTRSLDMAVTYRNDENEKRAYEAANAIASIEPRRDQFAIAVDDDTVAAGGQRTVTATVTNQLDEPVSDVNVRMFVDDPLDSTEDEGYIGSLAPGESETVTLQLSASGDAVAKVYPTDFDVNYEDADGISKNADTVTLPITVTDGGDSGLPVIAIAIGALLVVLVVGGFWYWRS</sequence>
<evidence type="ECO:0000256" key="2">
    <source>
        <dbReference type="SAM" id="Phobius"/>
    </source>
</evidence>
<gene>
    <name evidence="4" type="ORF">HSR122_2842</name>
</gene>
<feature type="compositionally biased region" description="Basic and acidic residues" evidence="1">
    <location>
        <begin position="1"/>
        <end position="18"/>
    </location>
</feature>
<reference evidence="4 5" key="1">
    <citation type="submission" date="2020-11" db="EMBL/GenBank/DDBJ databases">
        <title>Carbohydrate-dependent, anaerobic sulfur respiration: A novel catabolism in halophilic archaea.</title>
        <authorList>
            <person name="Sorokin D.Y."/>
            <person name="Messina E."/>
            <person name="Smedile F."/>
            <person name="La Cono V."/>
            <person name="Hallsworth J.E."/>
            <person name="Yakimov M.M."/>
        </authorList>
    </citation>
    <scope>NUCLEOTIDE SEQUENCE [LARGE SCALE GENOMIC DNA]</scope>
    <source>
        <strain evidence="4 5">HSR12-2</strain>
    </source>
</reference>
<keyword evidence="5" id="KW-1185">Reference proteome</keyword>
<feature type="transmembrane region" description="Helical" evidence="2">
    <location>
        <begin position="556"/>
        <end position="579"/>
    </location>
</feature>
<evidence type="ECO:0000313" key="5">
    <source>
        <dbReference type="Proteomes" id="UP000662973"/>
    </source>
</evidence>
<dbReference type="InterPro" id="IPR013783">
    <property type="entry name" value="Ig-like_fold"/>
</dbReference>
<evidence type="ECO:0000313" key="4">
    <source>
        <dbReference type="EMBL" id="QSG10214.1"/>
    </source>
</evidence>
<name>A0A897NCS3_9EURY</name>
<feature type="domain" description="Alpha-galactosidase NEW3" evidence="3">
    <location>
        <begin position="228"/>
        <end position="308"/>
    </location>
</feature>
<dbReference type="Proteomes" id="UP000662973">
    <property type="component" value="Chromosome"/>
</dbReference>
<dbReference type="InterPro" id="IPR018905">
    <property type="entry name" value="A-galactase_NEW3"/>
</dbReference>
<dbReference type="PANTHER" id="PTHR35902:SF3">
    <property type="entry name" value="NPCBM-ASSOCIATED, NEW3 DOMAIN OF ALPHA-GALACTOSIDASE"/>
    <property type="match status" value="1"/>
</dbReference>
<feature type="transmembrane region" description="Helical" evidence="2">
    <location>
        <begin position="45"/>
        <end position="68"/>
    </location>
</feature>
<dbReference type="PANTHER" id="PTHR35902">
    <property type="entry name" value="S-LAYER DOMAIN-LIKE PROTEIN-RELATED"/>
    <property type="match status" value="1"/>
</dbReference>
<keyword evidence="2" id="KW-1133">Transmembrane helix</keyword>
<accession>A0A897NCS3</accession>
<dbReference type="Gene3D" id="2.60.40.10">
    <property type="entry name" value="Immunoglobulins"/>
    <property type="match status" value="3"/>
</dbReference>
<evidence type="ECO:0000259" key="3">
    <source>
        <dbReference type="Pfam" id="PF10633"/>
    </source>
</evidence>
<proteinExistence type="predicted"/>
<evidence type="ECO:0000256" key="1">
    <source>
        <dbReference type="SAM" id="MobiDB-lite"/>
    </source>
</evidence>
<dbReference type="KEGG" id="hds:HSR122_2842"/>
<dbReference type="Pfam" id="PF10633">
    <property type="entry name" value="NPCBM_assoc"/>
    <property type="match status" value="1"/>
</dbReference>
<keyword evidence="2" id="KW-0472">Membrane</keyword>
<organism evidence="4 5">
    <name type="scientific">Halapricum desulfuricans</name>
    <dbReference type="NCBI Taxonomy" id="2841257"/>
    <lineage>
        <taxon>Archaea</taxon>
        <taxon>Methanobacteriati</taxon>
        <taxon>Methanobacteriota</taxon>
        <taxon>Stenosarchaea group</taxon>
        <taxon>Halobacteria</taxon>
        <taxon>Halobacteriales</taxon>
        <taxon>Haloarculaceae</taxon>
        <taxon>Halapricum</taxon>
    </lineage>
</organism>
<feature type="region of interest" description="Disordered" evidence="1">
    <location>
        <begin position="1"/>
        <end position="39"/>
    </location>
</feature>